<evidence type="ECO:0000256" key="1">
    <source>
        <dbReference type="SAM" id="Phobius"/>
    </source>
</evidence>
<dbReference type="EMBL" id="HBUE01295247">
    <property type="protein sequence ID" value="CAG6576057.1"/>
    <property type="molecule type" value="Transcribed_RNA"/>
</dbReference>
<protein>
    <submittedName>
        <fullName evidence="2">(northern house mosquito) hypothetical protein</fullName>
    </submittedName>
</protein>
<name>A0A8D8JV82_CULPI</name>
<dbReference type="AlphaFoldDB" id="A0A8D8JV82"/>
<keyword evidence="1" id="KW-0812">Transmembrane</keyword>
<feature type="transmembrane region" description="Helical" evidence="1">
    <location>
        <begin position="50"/>
        <end position="83"/>
    </location>
</feature>
<reference evidence="2" key="1">
    <citation type="submission" date="2021-05" db="EMBL/GenBank/DDBJ databases">
        <authorList>
            <person name="Alioto T."/>
            <person name="Alioto T."/>
            <person name="Gomez Garrido J."/>
        </authorList>
    </citation>
    <scope>NUCLEOTIDE SEQUENCE</scope>
</reference>
<dbReference type="EMBL" id="HBUE01189438">
    <property type="protein sequence ID" value="CAG6524376.1"/>
    <property type="molecule type" value="Transcribed_RNA"/>
</dbReference>
<evidence type="ECO:0000313" key="2">
    <source>
        <dbReference type="EMBL" id="CAG6576057.1"/>
    </source>
</evidence>
<proteinExistence type="predicted"/>
<keyword evidence="1" id="KW-0472">Membrane</keyword>
<keyword evidence="1" id="KW-1133">Transmembrane helix</keyword>
<feature type="transmembrane region" description="Helical" evidence="1">
    <location>
        <begin position="103"/>
        <end position="122"/>
    </location>
</feature>
<sequence>MADLHRYVSSRFESPDVCTVFVNRGAVLTNPILLDVDVIFCTSVDTSEDLALVVFTITVSLVLPSNGFLGVFAGDFSTVIFAAGSFFGDPLPLGCTLTGIKLLLARSFVILEAVVVVLVAMLA</sequence>
<organism evidence="2">
    <name type="scientific">Culex pipiens</name>
    <name type="common">House mosquito</name>
    <dbReference type="NCBI Taxonomy" id="7175"/>
    <lineage>
        <taxon>Eukaryota</taxon>
        <taxon>Metazoa</taxon>
        <taxon>Ecdysozoa</taxon>
        <taxon>Arthropoda</taxon>
        <taxon>Hexapoda</taxon>
        <taxon>Insecta</taxon>
        <taxon>Pterygota</taxon>
        <taxon>Neoptera</taxon>
        <taxon>Endopterygota</taxon>
        <taxon>Diptera</taxon>
        <taxon>Nematocera</taxon>
        <taxon>Culicoidea</taxon>
        <taxon>Culicidae</taxon>
        <taxon>Culicinae</taxon>
        <taxon>Culicini</taxon>
        <taxon>Culex</taxon>
        <taxon>Culex</taxon>
    </lineage>
</organism>
<accession>A0A8D8JV82</accession>